<feature type="region of interest" description="Disordered" evidence="1">
    <location>
        <begin position="280"/>
        <end position="317"/>
    </location>
</feature>
<sequence>MLFRRRRKESRLREKDESNGDEFANTILLSDEDSGDRIEPESHKDKPEEIVDDEKKDDDDKHDDAKDDNDDDDHDDHLLIRTQRTGSSEIRTQKMQTPIPSPPRSPRTDLSSDKTTAEELTVSDTPMPDAPSQDLSRPTSSKHKNLPRIVAKMSTRRVDIPVIDEDEVISEEETPKLIDEFQNIDKRVPTIYDHERMEATIRDMLSNQFRDAEEYAYHMKQEKKFMENQVVWESRQEDLSRLKQDAKKYYTPKSILQSCTMPFASAIMMNIRVMMLLPRGGKGAKRQKTSKSSKSSKGSSFKQPAQETNTSASEQPQQQDLVAWVNIPVIDKDEVILEDETFELINEFQNVNKQVVWESRQKDLKRLQPDALKRYVLSLHKIHATSFPEEDLEEKMIRLVRKVFKTFNEEARLSIQHWKDLWHKRMYKIKHTKVRDDSEEVFSDHKIVEIVKVTTEQQYGLDFMERIIVMRENDKPDSFSKADLKYLKKNDIKDMYYMCLNNKNYRENKLLNSLLTFNRSCVIWERVHDFQLGIESYQIKINLTAPTLTFSGIEACNPYSIVDKPIVDLIYLNNKEEKRIMDLVDIAKFCDATLEKVLNEVKLKIFETEFKMKTPLLGKLDLKIMKAYE</sequence>
<feature type="region of interest" description="Disordered" evidence="1">
    <location>
        <begin position="1"/>
        <end position="144"/>
    </location>
</feature>
<comment type="caution">
    <text evidence="2">The sequence shown here is derived from an EMBL/GenBank/DDBJ whole genome shotgun (WGS) entry which is preliminary data.</text>
</comment>
<dbReference type="Proteomes" id="UP001151760">
    <property type="component" value="Unassembled WGS sequence"/>
</dbReference>
<feature type="compositionally biased region" description="Basic and acidic residues" evidence="1">
    <location>
        <begin position="35"/>
        <end position="49"/>
    </location>
</feature>
<feature type="compositionally biased region" description="Basic residues" evidence="1">
    <location>
        <begin position="282"/>
        <end position="291"/>
    </location>
</feature>
<feature type="compositionally biased region" description="Polar residues" evidence="1">
    <location>
        <begin position="303"/>
        <end position="317"/>
    </location>
</feature>
<gene>
    <name evidence="2" type="ORF">Tco_0939143</name>
</gene>
<keyword evidence="3" id="KW-1185">Reference proteome</keyword>
<feature type="compositionally biased region" description="Low complexity" evidence="1">
    <location>
        <begin position="292"/>
        <end position="302"/>
    </location>
</feature>
<evidence type="ECO:0000313" key="3">
    <source>
        <dbReference type="Proteomes" id="UP001151760"/>
    </source>
</evidence>
<accession>A0ABQ5DK55</accession>
<evidence type="ECO:0000256" key="1">
    <source>
        <dbReference type="SAM" id="MobiDB-lite"/>
    </source>
</evidence>
<feature type="compositionally biased region" description="Polar residues" evidence="1">
    <location>
        <begin position="82"/>
        <end position="96"/>
    </location>
</feature>
<name>A0ABQ5DK55_9ASTR</name>
<feature type="compositionally biased region" description="Basic residues" evidence="1">
    <location>
        <begin position="1"/>
        <end position="10"/>
    </location>
</feature>
<dbReference type="EMBL" id="BQNB010015373">
    <property type="protein sequence ID" value="GJT39278.1"/>
    <property type="molecule type" value="Genomic_DNA"/>
</dbReference>
<protein>
    <submittedName>
        <fullName evidence="2">Uncharacterized protein</fullName>
    </submittedName>
</protein>
<organism evidence="2 3">
    <name type="scientific">Tanacetum coccineum</name>
    <dbReference type="NCBI Taxonomy" id="301880"/>
    <lineage>
        <taxon>Eukaryota</taxon>
        <taxon>Viridiplantae</taxon>
        <taxon>Streptophyta</taxon>
        <taxon>Embryophyta</taxon>
        <taxon>Tracheophyta</taxon>
        <taxon>Spermatophyta</taxon>
        <taxon>Magnoliopsida</taxon>
        <taxon>eudicotyledons</taxon>
        <taxon>Gunneridae</taxon>
        <taxon>Pentapetalae</taxon>
        <taxon>asterids</taxon>
        <taxon>campanulids</taxon>
        <taxon>Asterales</taxon>
        <taxon>Asteraceae</taxon>
        <taxon>Asteroideae</taxon>
        <taxon>Anthemideae</taxon>
        <taxon>Anthemidinae</taxon>
        <taxon>Tanacetum</taxon>
    </lineage>
</organism>
<proteinExistence type="predicted"/>
<reference evidence="2" key="1">
    <citation type="journal article" date="2022" name="Int. J. Mol. Sci.">
        <title>Draft Genome of Tanacetum Coccineum: Genomic Comparison of Closely Related Tanacetum-Family Plants.</title>
        <authorList>
            <person name="Yamashiro T."/>
            <person name="Shiraishi A."/>
            <person name="Nakayama K."/>
            <person name="Satake H."/>
        </authorList>
    </citation>
    <scope>NUCLEOTIDE SEQUENCE</scope>
</reference>
<evidence type="ECO:0000313" key="2">
    <source>
        <dbReference type="EMBL" id="GJT39278.1"/>
    </source>
</evidence>
<reference evidence="2" key="2">
    <citation type="submission" date="2022-01" db="EMBL/GenBank/DDBJ databases">
        <authorList>
            <person name="Yamashiro T."/>
            <person name="Shiraishi A."/>
            <person name="Satake H."/>
            <person name="Nakayama K."/>
        </authorList>
    </citation>
    <scope>NUCLEOTIDE SEQUENCE</scope>
</reference>
<feature type="compositionally biased region" description="Basic and acidic residues" evidence="1">
    <location>
        <begin position="106"/>
        <end position="117"/>
    </location>
</feature>